<keyword evidence="2" id="KW-1185">Reference proteome</keyword>
<gene>
    <name evidence="1" type="ORF">V0U35_10535</name>
</gene>
<accession>A0ABU7LZX6</accession>
<dbReference type="Proteomes" id="UP001310692">
    <property type="component" value="Unassembled WGS sequence"/>
</dbReference>
<protein>
    <submittedName>
        <fullName evidence="1">DUF2948 family protein</fullName>
    </submittedName>
</protein>
<evidence type="ECO:0000313" key="1">
    <source>
        <dbReference type="EMBL" id="MEE2567112.1"/>
    </source>
</evidence>
<comment type="caution">
    <text evidence="1">The sequence shown here is derived from an EMBL/GenBank/DDBJ whole genome shotgun (WGS) entry which is preliminary data.</text>
</comment>
<dbReference type="InterPro" id="IPR021335">
    <property type="entry name" value="DUF2948"/>
</dbReference>
<proteinExistence type="predicted"/>
<dbReference type="RefSeq" id="WP_330196672.1">
    <property type="nucleotide sequence ID" value="NZ_JAZDRO010000004.1"/>
</dbReference>
<dbReference type="Pfam" id="PF11164">
    <property type="entry name" value="DUF2948"/>
    <property type="match status" value="1"/>
</dbReference>
<name>A0ABU7LZX6_9PROT</name>
<reference evidence="1 2" key="1">
    <citation type="submission" date="2024-01" db="EMBL/GenBank/DDBJ databases">
        <title>Hyphobacterium bacterium isolated from marine sediment.</title>
        <authorList>
            <person name="Zhao S."/>
        </authorList>
    </citation>
    <scope>NUCLEOTIDE SEQUENCE [LARGE SCALE GENOMIC DNA]</scope>
    <source>
        <strain evidence="1 2">Y60-23</strain>
    </source>
</reference>
<evidence type="ECO:0000313" key="2">
    <source>
        <dbReference type="Proteomes" id="UP001310692"/>
    </source>
</evidence>
<organism evidence="1 2">
    <name type="scientific">Hyphobacterium marinum</name>
    <dbReference type="NCBI Taxonomy" id="3116574"/>
    <lineage>
        <taxon>Bacteria</taxon>
        <taxon>Pseudomonadati</taxon>
        <taxon>Pseudomonadota</taxon>
        <taxon>Alphaproteobacteria</taxon>
        <taxon>Maricaulales</taxon>
        <taxon>Maricaulaceae</taxon>
        <taxon>Hyphobacterium</taxon>
    </lineage>
</organism>
<dbReference type="EMBL" id="JAZDRO010000004">
    <property type="protein sequence ID" value="MEE2567112.1"/>
    <property type="molecule type" value="Genomic_DNA"/>
</dbReference>
<sequence>MRLAAEDADDLPVLSAALQDAVCKVADLSFKPGARRFTLAVNRYLWEAGRKGKGWRTRSALDIGGVLDAKFTRLRRDAPDAVLSLLSVNFEPGEAPGGWITLTFSGGGAVRLEVECVDALLADLAQPWPAARRPNHPDTA</sequence>